<dbReference type="PROSITE" id="PS51626">
    <property type="entry name" value="SAM_MT_TRM1"/>
    <property type="match status" value="1"/>
</dbReference>
<keyword evidence="13" id="KW-1185">Reference proteome</keyword>
<dbReference type="CTD" id="170650"/>
<dbReference type="PANTHER" id="PTHR10631:SF3">
    <property type="entry name" value="TRNA (GUANINE(26)-N(2))-DIMETHYLTRANSFERASE"/>
    <property type="match status" value="1"/>
</dbReference>
<dbReference type="GO" id="GO:0160104">
    <property type="term" value="F:tRNA (guanine(26)-N2)-dimethyltransferase activity"/>
    <property type="evidence" value="ECO:0007669"/>
    <property type="project" value="UniProtKB-UniRule"/>
</dbReference>
<dbReference type="GO" id="GO:0005634">
    <property type="term" value="C:nucleus"/>
    <property type="evidence" value="ECO:0007669"/>
    <property type="project" value="TreeGrafter"/>
</dbReference>
<sequence>MNVSRGVTDSERSSSAKTEKENEEAELIKEGKAEILTRNGRVFYNPVQEFNRDLSIAVLSVFSKEHKVRRGEKRNAKGEVKNGSESLRNKETSTSQDDAGSGISIFEPLSASGLRSIRFALEVEPRPREIVANDISQAAVESIRLNIIHNNVEHIVSTSHSDASAAMHTFNAKGKRFDCIDLDPYGCPSKFLDSTVQVVEDGGLIMVTCTDMALLTGNTPETCFVKYGSIPLKSPACHETALRIALQCLQSHANKYGRYIVPLLSISVDFYIRIFVKIYTSALKSKETTSHLSYVFRCVGCKTFRFQPLGVVTERKGTVPLFTLPRFEPINDCPHCQHGYQMGGPIWTGVLHDQAFVSKVIQLVDNKPERFNTSKRILGMLSTIYHELIDIPLYYVIDALCAVVHCVVMPSMTFRSALLNAGYSVSESHAAPNSIKTDAPTSFIWKVIRHWVKLNPISEKRLNCILTKTLLMAKDSDDLTPDVNFDIHPHAPSRSHGLLRYQMNPTKFWGPGVRSTINTTQCAKQKDNQNKKKNKQTKNKIKKCKINVIK</sequence>
<keyword evidence="3 10" id="KW-0808">Transferase</keyword>
<evidence type="ECO:0000256" key="10">
    <source>
        <dbReference type="PROSITE-ProRule" id="PRU00958"/>
    </source>
</evidence>
<evidence type="ECO:0000313" key="13">
    <source>
        <dbReference type="Proteomes" id="UP000494040"/>
    </source>
</evidence>
<evidence type="ECO:0000313" key="12">
    <source>
        <dbReference type="EnsemblMetazoa" id="XP_014248445.1"/>
    </source>
</evidence>
<feature type="compositionally biased region" description="Basic and acidic residues" evidence="11">
    <location>
        <begin position="8"/>
        <end position="26"/>
    </location>
</feature>
<evidence type="ECO:0000256" key="7">
    <source>
        <dbReference type="ARBA" id="ARBA00039099"/>
    </source>
</evidence>
<evidence type="ECO:0000256" key="5">
    <source>
        <dbReference type="ARBA" id="ARBA00022694"/>
    </source>
</evidence>
<dbReference type="Pfam" id="PF02005">
    <property type="entry name" value="TRM"/>
    <property type="match status" value="1"/>
</dbReference>
<dbReference type="EC" id="2.1.1.216" evidence="7 10"/>
<dbReference type="InterPro" id="IPR029063">
    <property type="entry name" value="SAM-dependent_MTases_sf"/>
</dbReference>
<feature type="region of interest" description="Disordered" evidence="11">
    <location>
        <begin position="521"/>
        <end position="540"/>
    </location>
</feature>
<comment type="catalytic activity">
    <reaction evidence="8 10">
        <text>guanosine(26) in tRNA + 2 S-adenosyl-L-methionine = N(2)-dimethylguanosine(26) in tRNA + 2 S-adenosyl-L-homocysteine + 2 H(+)</text>
        <dbReference type="Rhea" id="RHEA:43140"/>
        <dbReference type="Rhea" id="RHEA-COMP:10359"/>
        <dbReference type="Rhea" id="RHEA-COMP:10360"/>
        <dbReference type="ChEBI" id="CHEBI:15378"/>
        <dbReference type="ChEBI" id="CHEBI:57856"/>
        <dbReference type="ChEBI" id="CHEBI:59789"/>
        <dbReference type="ChEBI" id="CHEBI:74269"/>
        <dbReference type="ChEBI" id="CHEBI:74513"/>
        <dbReference type="EC" id="2.1.1.216"/>
    </reaction>
</comment>
<dbReference type="GO" id="GO:0002940">
    <property type="term" value="P:tRNA N2-guanine methylation"/>
    <property type="evidence" value="ECO:0007669"/>
    <property type="project" value="TreeGrafter"/>
</dbReference>
<evidence type="ECO:0000256" key="4">
    <source>
        <dbReference type="ARBA" id="ARBA00022691"/>
    </source>
</evidence>
<keyword evidence="4 10" id="KW-0949">S-adenosyl-L-methionine</keyword>
<dbReference type="SUPFAM" id="SSF53335">
    <property type="entry name" value="S-adenosyl-L-methionine-dependent methyltransferases"/>
    <property type="match status" value="1"/>
</dbReference>
<protein>
    <recommendedName>
        <fullName evidence="9 10">tRNA (guanine(26)-N(2))-dimethyltransferase</fullName>
        <ecNumber evidence="7 10">2.1.1.216</ecNumber>
    </recommendedName>
</protein>
<evidence type="ECO:0000256" key="6">
    <source>
        <dbReference type="ARBA" id="ARBA00022884"/>
    </source>
</evidence>
<evidence type="ECO:0000256" key="9">
    <source>
        <dbReference type="ARBA" id="ARBA00074266"/>
    </source>
</evidence>
<evidence type="ECO:0000256" key="11">
    <source>
        <dbReference type="SAM" id="MobiDB-lite"/>
    </source>
</evidence>
<dbReference type="GeneID" id="106666067"/>
<dbReference type="InterPro" id="IPR002905">
    <property type="entry name" value="Trm1"/>
</dbReference>
<dbReference type="InterPro" id="IPR042296">
    <property type="entry name" value="tRNA_met_Trm1_C"/>
</dbReference>
<dbReference type="Gene3D" id="3.30.56.70">
    <property type="entry name" value="N2,N2-dimethylguanosine tRNA methyltransferase, C-terminal domain"/>
    <property type="match status" value="1"/>
</dbReference>
<dbReference type="FunFam" id="3.30.56.70:FF:000001">
    <property type="entry name" value="tRNA (guanine(26)-N(2))-dimethyltransferase"/>
    <property type="match status" value="1"/>
</dbReference>
<keyword evidence="2 10" id="KW-0489">Methyltransferase</keyword>
<keyword evidence="1 10" id="KW-0820">tRNA-binding</keyword>
<accession>A0A8I6RNE6</accession>
<feature type="compositionally biased region" description="Basic and acidic residues" evidence="11">
    <location>
        <begin position="73"/>
        <end position="91"/>
    </location>
</feature>
<dbReference type="GO" id="GO:0000049">
    <property type="term" value="F:tRNA binding"/>
    <property type="evidence" value="ECO:0007669"/>
    <property type="project" value="UniProtKB-UniRule"/>
</dbReference>
<feature type="compositionally biased region" description="Basic residues" evidence="11">
    <location>
        <begin position="531"/>
        <end position="540"/>
    </location>
</feature>
<dbReference type="RefSeq" id="XP_014248445.1">
    <property type="nucleotide sequence ID" value="XM_014392959.2"/>
</dbReference>
<comment type="similarity">
    <text evidence="10">Belongs to the class I-like SAM-binding methyltransferase superfamily. Trm1 family.</text>
</comment>
<evidence type="ECO:0000256" key="1">
    <source>
        <dbReference type="ARBA" id="ARBA00022555"/>
    </source>
</evidence>
<evidence type="ECO:0000256" key="8">
    <source>
        <dbReference type="ARBA" id="ARBA00051897"/>
    </source>
</evidence>
<dbReference type="OrthoDB" id="6349953at2759"/>
<evidence type="ECO:0000256" key="2">
    <source>
        <dbReference type="ARBA" id="ARBA00022603"/>
    </source>
</evidence>
<dbReference type="PANTHER" id="PTHR10631">
    <property type="entry name" value="N 2 ,N 2 -DIMETHYLGUANOSINE TRNA METHYLTRANSFERASE"/>
    <property type="match status" value="1"/>
</dbReference>
<proteinExistence type="inferred from homology"/>
<feature type="region of interest" description="Disordered" evidence="11">
    <location>
        <begin position="1"/>
        <end position="26"/>
    </location>
</feature>
<reference evidence="12" key="1">
    <citation type="submission" date="2022-01" db="UniProtKB">
        <authorList>
            <consortium name="EnsemblMetazoa"/>
        </authorList>
    </citation>
    <scope>IDENTIFICATION</scope>
</reference>
<keyword evidence="5 10" id="KW-0819">tRNA processing</keyword>
<dbReference type="OMA" id="MKCCHEM"/>
<dbReference type="KEGG" id="clec:106666067"/>
<dbReference type="NCBIfam" id="TIGR00308">
    <property type="entry name" value="TRM1"/>
    <property type="match status" value="1"/>
</dbReference>
<name>A0A8I6RNE6_CIMLE</name>
<evidence type="ECO:0000256" key="3">
    <source>
        <dbReference type="ARBA" id="ARBA00022679"/>
    </source>
</evidence>
<dbReference type="AlphaFoldDB" id="A0A8I6RNE6"/>
<feature type="region of interest" description="Disordered" evidence="11">
    <location>
        <begin position="68"/>
        <end position="101"/>
    </location>
</feature>
<dbReference type="Proteomes" id="UP000494040">
    <property type="component" value="Unassembled WGS sequence"/>
</dbReference>
<dbReference type="EnsemblMetazoa" id="XM_014392959.2">
    <property type="protein sequence ID" value="XP_014248445.1"/>
    <property type="gene ID" value="LOC106666067"/>
</dbReference>
<dbReference type="Gene3D" id="3.40.50.150">
    <property type="entry name" value="Vaccinia Virus protein VP39"/>
    <property type="match status" value="1"/>
</dbReference>
<keyword evidence="6 10" id="KW-0694">RNA-binding</keyword>
<organism evidence="12 13">
    <name type="scientific">Cimex lectularius</name>
    <name type="common">Bed bug</name>
    <name type="synonym">Acanthia lectularia</name>
    <dbReference type="NCBI Taxonomy" id="79782"/>
    <lineage>
        <taxon>Eukaryota</taxon>
        <taxon>Metazoa</taxon>
        <taxon>Ecdysozoa</taxon>
        <taxon>Arthropoda</taxon>
        <taxon>Hexapoda</taxon>
        <taxon>Insecta</taxon>
        <taxon>Pterygota</taxon>
        <taxon>Neoptera</taxon>
        <taxon>Paraneoptera</taxon>
        <taxon>Hemiptera</taxon>
        <taxon>Heteroptera</taxon>
        <taxon>Panheteroptera</taxon>
        <taxon>Cimicomorpha</taxon>
        <taxon>Cimicidae</taxon>
        <taxon>Cimex</taxon>
    </lineage>
</organism>